<reference evidence="1" key="1">
    <citation type="submission" date="2022-10" db="EMBL/GenBank/DDBJ databases">
        <authorList>
            <person name="Botero Cardona J."/>
        </authorList>
    </citation>
    <scope>NUCLEOTIDE SEQUENCE</scope>
    <source>
        <strain evidence="1">LMG 31819</strain>
        <strain evidence="2">R-53529</strain>
    </source>
</reference>
<proteinExistence type="predicted"/>
<evidence type="ECO:0000313" key="3">
    <source>
        <dbReference type="Proteomes" id="UP001154255"/>
    </source>
</evidence>
<dbReference type="Proteomes" id="UP001154255">
    <property type="component" value="Unassembled WGS sequence"/>
</dbReference>
<dbReference type="EMBL" id="CAMXCM010000007">
    <property type="protein sequence ID" value="CAI3953902.1"/>
    <property type="molecule type" value="Genomic_DNA"/>
</dbReference>
<accession>A0A9W4X7J6</accession>
<dbReference type="RefSeq" id="WP_271790435.1">
    <property type="nucleotide sequence ID" value="NZ_CAMXCM010000007.1"/>
</dbReference>
<protein>
    <submittedName>
        <fullName evidence="1">Uncharacterized protein</fullName>
    </submittedName>
</protein>
<keyword evidence="4" id="KW-1185">Reference proteome</keyword>
<gene>
    <name evidence="2" type="ORF">R53529_LOCUS2014</name>
    <name evidence="1" type="ORF">R53530_LOCUS1998</name>
</gene>
<dbReference type="AlphaFoldDB" id="A0A9W4X7J6"/>
<evidence type="ECO:0000313" key="1">
    <source>
        <dbReference type="EMBL" id="CAI3953902.1"/>
    </source>
</evidence>
<sequence>MSYIDNEPDELSRETKKHILSSEEKIREQLAKVVASTDGNLIHSASDFVTWAWNNKHLFVIPEEH</sequence>
<organism evidence="1 3">
    <name type="scientific">Commensalibacter communis</name>
    <dbReference type="NCBI Taxonomy" id="2972786"/>
    <lineage>
        <taxon>Bacteria</taxon>
        <taxon>Pseudomonadati</taxon>
        <taxon>Pseudomonadota</taxon>
        <taxon>Alphaproteobacteria</taxon>
        <taxon>Acetobacterales</taxon>
        <taxon>Acetobacteraceae</taxon>
    </lineage>
</organism>
<dbReference type="EMBL" id="CAMXCS010000007">
    <property type="protein sequence ID" value="CAI3956281.1"/>
    <property type="molecule type" value="Genomic_DNA"/>
</dbReference>
<evidence type="ECO:0000313" key="2">
    <source>
        <dbReference type="EMBL" id="CAI3956281.1"/>
    </source>
</evidence>
<name>A0A9W4X7J6_9PROT</name>
<dbReference type="Proteomes" id="UP001154259">
    <property type="component" value="Unassembled WGS sequence"/>
</dbReference>
<evidence type="ECO:0000313" key="4">
    <source>
        <dbReference type="Proteomes" id="UP001154259"/>
    </source>
</evidence>
<comment type="caution">
    <text evidence="1">The sequence shown here is derived from an EMBL/GenBank/DDBJ whole genome shotgun (WGS) entry which is preliminary data.</text>
</comment>